<dbReference type="OrthoDB" id="2470999at2"/>
<evidence type="ECO:0000256" key="4">
    <source>
        <dbReference type="ARBA" id="ARBA00022803"/>
    </source>
</evidence>
<dbReference type="GO" id="GO:0005737">
    <property type="term" value="C:cytoplasm"/>
    <property type="evidence" value="ECO:0007669"/>
    <property type="project" value="UniProtKB-SubCell"/>
</dbReference>
<dbReference type="GO" id="GO:0003677">
    <property type="term" value="F:DNA binding"/>
    <property type="evidence" value="ECO:0007669"/>
    <property type="project" value="InterPro"/>
</dbReference>
<evidence type="ECO:0000256" key="1">
    <source>
        <dbReference type="ARBA" id="ARBA00004496"/>
    </source>
</evidence>
<dbReference type="Gene3D" id="1.25.40.10">
    <property type="entry name" value="Tetratricopeptide repeat domain"/>
    <property type="match status" value="3"/>
</dbReference>
<dbReference type="PROSITE" id="PS50005">
    <property type="entry name" value="TPR"/>
    <property type="match status" value="1"/>
</dbReference>
<dbReference type="SMART" id="SM00530">
    <property type="entry name" value="HTH_XRE"/>
    <property type="match status" value="1"/>
</dbReference>
<gene>
    <name evidence="8" type="ORF">EFBL_2409</name>
</gene>
<evidence type="ECO:0000256" key="2">
    <source>
        <dbReference type="ARBA" id="ARBA00022490"/>
    </source>
</evidence>
<evidence type="ECO:0000313" key="9">
    <source>
        <dbReference type="Proteomes" id="UP000217785"/>
    </source>
</evidence>
<dbReference type="SMART" id="SM00028">
    <property type="entry name" value="TPR"/>
    <property type="match status" value="6"/>
</dbReference>
<dbReference type="SUPFAM" id="SSF47413">
    <property type="entry name" value="lambda repressor-like DNA-binding domains"/>
    <property type="match status" value="1"/>
</dbReference>
<dbReference type="Proteomes" id="UP000217785">
    <property type="component" value="Unassembled WGS sequence"/>
</dbReference>
<dbReference type="RefSeq" id="WP_096182494.1">
    <property type="nucleotide sequence ID" value="NZ_BDUF01000064.1"/>
</dbReference>
<dbReference type="SUPFAM" id="SSF48452">
    <property type="entry name" value="TPR-like"/>
    <property type="match status" value="2"/>
</dbReference>
<dbReference type="PANTHER" id="PTHR46630:SF1">
    <property type="entry name" value="TETRATRICOPEPTIDE REPEAT PROTEIN 29"/>
    <property type="match status" value="1"/>
</dbReference>
<feature type="domain" description="HTH cro/C1-type" evidence="7">
    <location>
        <begin position="8"/>
        <end position="61"/>
    </location>
</feature>
<dbReference type="CDD" id="cd00093">
    <property type="entry name" value="HTH_XRE"/>
    <property type="match status" value="1"/>
</dbReference>
<dbReference type="InterPro" id="IPR001387">
    <property type="entry name" value="Cro/C1-type_HTH"/>
</dbReference>
<proteinExistence type="inferred from homology"/>
<dbReference type="EMBL" id="BDUF01000064">
    <property type="protein sequence ID" value="GAX90768.1"/>
    <property type="molecule type" value="Genomic_DNA"/>
</dbReference>
<dbReference type="Pfam" id="PF01381">
    <property type="entry name" value="HTH_3"/>
    <property type="match status" value="1"/>
</dbReference>
<comment type="similarity">
    <text evidence="5">Belongs to the Rap family.</text>
</comment>
<feature type="repeat" description="TPR" evidence="6">
    <location>
        <begin position="228"/>
        <end position="261"/>
    </location>
</feature>
<reference evidence="9" key="1">
    <citation type="submission" date="2017-07" db="EMBL/GenBank/DDBJ databases">
        <title>Draft genome sequence of Effusibacillus lacus strain skLN1.</title>
        <authorList>
            <person name="Watanabe M."/>
            <person name="Kojima H."/>
            <person name="Fukui M."/>
        </authorList>
    </citation>
    <scope>NUCLEOTIDE SEQUENCE [LARGE SCALE GENOMIC DNA]</scope>
    <source>
        <strain evidence="9">skLN1</strain>
    </source>
</reference>
<evidence type="ECO:0000313" key="8">
    <source>
        <dbReference type="EMBL" id="GAX90768.1"/>
    </source>
</evidence>
<dbReference type="AlphaFoldDB" id="A0A292YLF2"/>
<dbReference type="InterPro" id="IPR019734">
    <property type="entry name" value="TPR_rpt"/>
</dbReference>
<dbReference type="InterPro" id="IPR051476">
    <property type="entry name" value="Bac_ResReg_Asp_Phosphatase"/>
</dbReference>
<keyword evidence="4 6" id="KW-0802">TPR repeat</keyword>
<dbReference type="InterPro" id="IPR010982">
    <property type="entry name" value="Lambda_DNA-bd_dom_sf"/>
</dbReference>
<evidence type="ECO:0000256" key="5">
    <source>
        <dbReference type="ARBA" id="ARBA00038253"/>
    </source>
</evidence>
<evidence type="ECO:0000256" key="6">
    <source>
        <dbReference type="PROSITE-ProRule" id="PRU00339"/>
    </source>
</evidence>
<dbReference type="Pfam" id="PF13424">
    <property type="entry name" value="TPR_12"/>
    <property type="match status" value="1"/>
</dbReference>
<comment type="caution">
    <text evidence="8">The sequence shown here is derived from an EMBL/GenBank/DDBJ whole genome shotgun (WGS) entry which is preliminary data.</text>
</comment>
<evidence type="ECO:0000259" key="7">
    <source>
        <dbReference type="PROSITE" id="PS50943"/>
    </source>
</evidence>
<dbReference type="PROSITE" id="PS50943">
    <property type="entry name" value="HTH_CROC1"/>
    <property type="match status" value="1"/>
</dbReference>
<keyword evidence="3" id="KW-0677">Repeat</keyword>
<organism evidence="8 9">
    <name type="scientific">Effusibacillus lacus</name>
    <dbReference type="NCBI Taxonomy" id="1348429"/>
    <lineage>
        <taxon>Bacteria</taxon>
        <taxon>Bacillati</taxon>
        <taxon>Bacillota</taxon>
        <taxon>Bacilli</taxon>
        <taxon>Bacillales</taxon>
        <taxon>Alicyclobacillaceae</taxon>
        <taxon>Effusibacillus</taxon>
    </lineage>
</organism>
<dbReference type="Pfam" id="PF13181">
    <property type="entry name" value="TPR_8"/>
    <property type="match status" value="1"/>
</dbReference>
<protein>
    <recommendedName>
        <fullName evidence="7">HTH cro/C1-type domain-containing protein</fullName>
    </recommendedName>
</protein>
<dbReference type="PANTHER" id="PTHR46630">
    <property type="entry name" value="TETRATRICOPEPTIDE REPEAT PROTEIN 29"/>
    <property type="match status" value="1"/>
</dbReference>
<sequence>MIALGDKIQRLRVWRGLTQTELASGLVTPSMISQIEGNKANPSTELLLQIIKRLGVSVETFFKDVYFDLGGRAMYRFALDLMEHEQYGAAFQFLKQLEDRPSVVESNELKYQTAICLQNTGKIKEAIDRLDEILLVVQVEGDREFHAKILNQLAESYYKLHNLSLAHFYSEKANSIFDTLPEADKYAKARAKSIMGVVSSKLGEYNKSLGLYQAAYELYFPDYPARAATMLMNMGIQYKNLGQYEKAEEYYLKSMDMFRNLPLEKNSILVKHNYGVLVGLTGKYEKALDLLKECLVEFKEHKFLDMLPSVLEEMAIVELNRGNLTEAKAYALQGIESANGDHYTIPYLKKVLAQICYKNGQIKEAVNYLEEAIPLFQKYSRIGDLIKTLPFLSKCYQELGNVERAVTVLENSKMYAKKLF</sequence>
<keyword evidence="2" id="KW-0963">Cytoplasm</keyword>
<comment type="subcellular location">
    <subcellularLocation>
        <location evidence="1">Cytoplasm</location>
    </subcellularLocation>
</comment>
<keyword evidence="9" id="KW-1185">Reference proteome</keyword>
<evidence type="ECO:0000256" key="3">
    <source>
        <dbReference type="ARBA" id="ARBA00022737"/>
    </source>
</evidence>
<accession>A0A292YLF2</accession>
<dbReference type="InterPro" id="IPR011990">
    <property type="entry name" value="TPR-like_helical_dom_sf"/>
</dbReference>
<name>A0A292YLF2_9BACL</name>